<dbReference type="AlphaFoldDB" id="A0A026W4P1"/>
<reference evidence="1 2" key="1">
    <citation type="journal article" date="2014" name="Curr. Biol.">
        <title>The genome of the clonal raider ant Cerapachys biroi.</title>
        <authorList>
            <person name="Oxley P.R."/>
            <person name="Ji L."/>
            <person name="Fetter-Pruneda I."/>
            <person name="McKenzie S.K."/>
            <person name="Li C."/>
            <person name="Hu H."/>
            <person name="Zhang G."/>
            <person name="Kronauer D.J."/>
        </authorList>
    </citation>
    <scope>NUCLEOTIDE SEQUENCE [LARGE SCALE GENOMIC DNA]</scope>
</reference>
<evidence type="ECO:0000313" key="1">
    <source>
        <dbReference type="EMBL" id="EZA50993.1"/>
    </source>
</evidence>
<dbReference type="Proteomes" id="UP000053097">
    <property type="component" value="Unassembled WGS sequence"/>
</dbReference>
<sequence>MLAKLSEQPNRWEKVLGAVEFALNNSVCRSARETPSRLLFGINQLGEISDSLRLVLESDGEDERDLLAIRGKASENIAKCQRANEENYNRKRKPATRYQKGDYVMISNRDVTPGVNKKLLPKFKGPYVVEKVLDNDRYVIKDVEGFQLTRVPFTGIVGPDQMKPWIRY</sequence>
<name>A0A026W4P1_OOCBI</name>
<evidence type="ECO:0000313" key="2">
    <source>
        <dbReference type="Proteomes" id="UP000053097"/>
    </source>
</evidence>
<protein>
    <submittedName>
        <fullName evidence="1">Uncharacterized protein</fullName>
    </submittedName>
</protein>
<proteinExistence type="predicted"/>
<keyword evidence="2" id="KW-1185">Reference proteome</keyword>
<gene>
    <name evidence="1" type="ORF">X777_10520</name>
</gene>
<organism evidence="1 2">
    <name type="scientific">Ooceraea biroi</name>
    <name type="common">Clonal raider ant</name>
    <name type="synonym">Cerapachys biroi</name>
    <dbReference type="NCBI Taxonomy" id="2015173"/>
    <lineage>
        <taxon>Eukaryota</taxon>
        <taxon>Metazoa</taxon>
        <taxon>Ecdysozoa</taxon>
        <taxon>Arthropoda</taxon>
        <taxon>Hexapoda</taxon>
        <taxon>Insecta</taxon>
        <taxon>Pterygota</taxon>
        <taxon>Neoptera</taxon>
        <taxon>Endopterygota</taxon>
        <taxon>Hymenoptera</taxon>
        <taxon>Apocrita</taxon>
        <taxon>Aculeata</taxon>
        <taxon>Formicoidea</taxon>
        <taxon>Formicidae</taxon>
        <taxon>Dorylinae</taxon>
        <taxon>Ooceraea</taxon>
    </lineage>
</organism>
<accession>A0A026W4P1</accession>
<dbReference type="OrthoDB" id="7551493at2759"/>
<dbReference type="OMA" id="CRNMEEM"/>
<dbReference type="EMBL" id="KK107423">
    <property type="protein sequence ID" value="EZA50993.1"/>
    <property type="molecule type" value="Genomic_DNA"/>
</dbReference>